<evidence type="ECO:0000256" key="8">
    <source>
        <dbReference type="ARBA" id="ARBA00023242"/>
    </source>
</evidence>
<dbReference type="AlphaFoldDB" id="W1NYQ0"/>
<dbReference type="Gene3D" id="4.10.1100.10">
    <property type="entry name" value="Transcription factor, SBP-box domain"/>
    <property type="match status" value="1"/>
</dbReference>
<dbReference type="eggNOG" id="ENOG502QWHY">
    <property type="taxonomic scope" value="Eukaryota"/>
</dbReference>
<dbReference type="GO" id="GO:0003677">
    <property type="term" value="F:DNA binding"/>
    <property type="evidence" value="ECO:0007669"/>
    <property type="project" value="UniProtKB-KW"/>
</dbReference>
<evidence type="ECO:0000256" key="1">
    <source>
        <dbReference type="ARBA" id="ARBA00004123"/>
    </source>
</evidence>
<organism evidence="12 13">
    <name type="scientific">Amborella trichopoda</name>
    <dbReference type="NCBI Taxonomy" id="13333"/>
    <lineage>
        <taxon>Eukaryota</taxon>
        <taxon>Viridiplantae</taxon>
        <taxon>Streptophyta</taxon>
        <taxon>Embryophyta</taxon>
        <taxon>Tracheophyta</taxon>
        <taxon>Spermatophyta</taxon>
        <taxon>Magnoliopsida</taxon>
        <taxon>Amborellales</taxon>
        <taxon>Amborellaceae</taxon>
        <taxon>Amborella</taxon>
    </lineage>
</organism>
<dbReference type="OrthoDB" id="514967at2759"/>
<keyword evidence="2" id="KW-0479">Metal-binding</keyword>
<keyword evidence="6" id="KW-0238">DNA-binding</keyword>
<evidence type="ECO:0000259" key="11">
    <source>
        <dbReference type="PROSITE" id="PS51141"/>
    </source>
</evidence>
<evidence type="ECO:0000256" key="9">
    <source>
        <dbReference type="PROSITE-ProRule" id="PRU00470"/>
    </source>
</evidence>
<proteinExistence type="predicted"/>
<dbReference type="GO" id="GO:0005634">
    <property type="term" value="C:nucleus"/>
    <property type="evidence" value="ECO:0007669"/>
    <property type="project" value="UniProtKB-SubCell"/>
</dbReference>
<dbReference type="FunFam" id="4.10.1100.10:FF:000001">
    <property type="entry name" value="Squamosa promoter-binding-like protein 14"/>
    <property type="match status" value="1"/>
</dbReference>
<reference evidence="13" key="1">
    <citation type="journal article" date="2013" name="Science">
        <title>The Amborella genome and the evolution of flowering plants.</title>
        <authorList>
            <consortium name="Amborella Genome Project"/>
        </authorList>
    </citation>
    <scope>NUCLEOTIDE SEQUENCE [LARGE SCALE GENOMIC DNA]</scope>
</reference>
<feature type="compositionally biased region" description="Polar residues" evidence="10">
    <location>
        <begin position="29"/>
        <end position="42"/>
    </location>
</feature>
<dbReference type="Gramene" id="ERN00768">
    <property type="protein sequence ID" value="ERN00768"/>
    <property type="gene ID" value="AMTR_s00106p00144050"/>
</dbReference>
<protein>
    <recommendedName>
        <fullName evidence="11">SBP-type domain-containing protein</fullName>
    </recommendedName>
</protein>
<sequence length="278" mass="31270">MLNSEWGNHNVIFSGNELRHEEGEGYQDMSHSSTPSTFAENFPNISQAPMGSWFNHFSGQNSGNGATGNSNSSNGLARISNSSVRFNQLGCEIVDKALFFEEEIRGEPEACFTRDRFGLNLGGRIYFPEIENEEFQRSYQVSCGARCQIDGCGVDLSTAKNYHRRHKVCEFHSKASSVVAGGHKKRFCQQCSRFHELSEFDHGKRSCRKRLEDHNRRRRKPQTQQRKNPSHIVSSKCSSEWGGMVEDTDAVSVCFEGNEMTTLHSMPCCSSLPKHAAD</sequence>
<dbReference type="SUPFAM" id="SSF103612">
    <property type="entry name" value="SBT domain"/>
    <property type="match status" value="1"/>
</dbReference>
<keyword evidence="5" id="KW-0805">Transcription regulation</keyword>
<dbReference type="STRING" id="13333.W1NYQ0"/>
<dbReference type="GO" id="GO:0008270">
    <property type="term" value="F:zinc ion binding"/>
    <property type="evidence" value="ECO:0007669"/>
    <property type="project" value="UniProtKB-KW"/>
</dbReference>
<dbReference type="PANTHER" id="PTHR31251:SF169">
    <property type="entry name" value="SQUAMOSA PROMOTER-BINDING-LIKE PROTEIN 8"/>
    <property type="match status" value="1"/>
</dbReference>
<keyword evidence="3 9" id="KW-0863">Zinc-finger</keyword>
<dbReference type="KEGG" id="atr:18428840"/>
<keyword evidence="7" id="KW-0804">Transcription</keyword>
<dbReference type="PROSITE" id="PS51141">
    <property type="entry name" value="ZF_SBP"/>
    <property type="match status" value="1"/>
</dbReference>
<evidence type="ECO:0000256" key="3">
    <source>
        <dbReference type="ARBA" id="ARBA00022771"/>
    </source>
</evidence>
<feature type="region of interest" description="Disordered" evidence="10">
    <location>
        <begin position="21"/>
        <end position="42"/>
    </location>
</feature>
<dbReference type="InterPro" id="IPR044817">
    <property type="entry name" value="SBP-like"/>
</dbReference>
<evidence type="ECO:0000313" key="12">
    <source>
        <dbReference type="EMBL" id="ERN00768.1"/>
    </source>
</evidence>
<accession>W1NYQ0</accession>
<dbReference type="Pfam" id="PF03110">
    <property type="entry name" value="SBP"/>
    <property type="match status" value="1"/>
</dbReference>
<evidence type="ECO:0000256" key="6">
    <source>
        <dbReference type="ARBA" id="ARBA00023125"/>
    </source>
</evidence>
<evidence type="ECO:0000256" key="2">
    <source>
        <dbReference type="ARBA" id="ARBA00022723"/>
    </source>
</evidence>
<gene>
    <name evidence="12" type="ORF">AMTR_s00106p00144050</name>
</gene>
<feature type="region of interest" description="Disordered" evidence="10">
    <location>
        <begin position="210"/>
        <end position="237"/>
    </location>
</feature>
<evidence type="ECO:0000313" key="13">
    <source>
        <dbReference type="Proteomes" id="UP000017836"/>
    </source>
</evidence>
<dbReference type="HOGENOM" id="CLU_1002361_0_0_1"/>
<evidence type="ECO:0000256" key="5">
    <source>
        <dbReference type="ARBA" id="ARBA00023015"/>
    </source>
</evidence>
<keyword evidence="13" id="KW-1185">Reference proteome</keyword>
<keyword evidence="4" id="KW-0862">Zinc</keyword>
<name>W1NYQ0_AMBTC</name>
<dbReference type="EMBL" id="KI394815">
    <property type="protein sequence ID" value="ERN00768.1"/>
    <property type="molecule type" value="Genomic_DNA"/>
</dbReference>
<dbReference type="PANTHER" id="PTHR31251">
    <property type="entry name" value="SQUAMOSA PROMOTER-BINDING-LIKE PROTEIN 4"/>
    <property type="match status" value="1"/>
</dbReference>
<dbReference type="InterPro" id="IPR036893">
    <property type="entry name" value="SBP_sf"/>
</dbReference>
<comment type="subcellular location">
    <subcellularLocation>
        <location evidence="1">Nucleus</location>
    </subcellularLocation>
</comment>
<feature type="domain" description="SBP-type" evidence="11">
    <location>
        <begin position="144"/>
        <end position="221"/>
    </location>
</feature>
<dbReference type="Proteomes" id="UP000017836">
    <property type="component" value="Unassembled WGS sequence"/>
</dbReference>
<evidence type="ECO:0000256" key="7">
    <source>
        <dbReference type="ARBA" id="ARBA00023163"/>
    </source>
</evidence>
<evidence type="ECO:0000256" key="4">
    <source>
        <dbReference type="ARBA" id="ARBA00022833"/>
    </source>
</evidence>
<dbReference type="InterPro" id="IPR004333">
    <property type="entry name" value="SBP_dom"/>
</dbReference>
<keyword evidence="8" id="KW-0539">Nucleus</keyword>
<evidence type="ECO:0000256" key="10">
    <source>
        <dbReference type="SAM" id="MobiDB-lite"/>
    </source>
</evidence>